<name>A0ABU6RPT4_9FABA</name>
<evidence type="ECO:0000313" key="1">
    <source>
        <dbReference type="EMBL" id="MED6126127.1"/>
    </source>
</evidence>
<dbReference type="EMBL" id="JASCZI010031165">
    <property type="protein sequence ID" value="MED6126127.1"/>
    <property type="molecule type" value="Genomic_DNA"/>
</dbReference>
<dbReference type="Proteomes" id="UP001341840">
    <property type="component" value="Unassembled WGS sequence"/>
</dbReference>
<proteinExistence type="predicted"/>
<reference evidence="1 2" key="1">
    <citation type="journal article" date="2023" name="Plants (Basel)">
        <title>Bridging the Gap: Combining Genomics and Transcriptomics Approaches to Understand Stylosanthes scabra, an Orphan Legume from the Brazilian Caatinga.</title>
        <authorList>
            <person name="Ferreira-Neto J.R.C."/>
            <person name="da Silva M.D."/>
            <person name="Binneck E."/>
            <person name="de Melo N.F."/>
            <person name="da Silva R.H."/>
            <person name="de Melo A.L.T.M."/>
            <person name="Pandolfi V."/>
            <person name="Bustamante F.O."/>
            <person name="Brasileiro-Vidal A.C."/>
            <person name="Benko-Iseppon A.M."/>
        </authorList>
    </citation>
    <scope>NUCLEOTIDE SEQUENCE [LARGE SCALE GENOMIC DNA]</scope>
    <source>
        <tissue evidence="1">Leaves</tissue>
    </source>
</reference>
<keyword evidence="2" id="KW-1185">Reference proteome</keyword>
<gene>
    <name evidence="1" type="ORF">PIB30_075331</name>
</gene>
<protein>
    <submittedName>
        <fullName evidence="1">Uncharacterized protein</fullName>
    </submittedName>
</protein>
<comment type="caution">
    <text evidence="1">The sequence shown here is derived from an EMBL/GenBank/DDBJ whole genome shotgun (WGS) entry which is preliminary data.</text>
</comment>
<evidence type="ECO:0000313" key="2">
    <source>
        <dbReference type="Proteomes" id="UP001341840"/>
    </source>
</evidence>
<organism evidence="1 2">
    <name type="scientific">Stylosanthes scabra</name>
    <dbReference type="NCBI Taxonomy" id="79078"/>
    <lineage>
        <taxon>Eukaryota</taxon>
        <taxon>Viridiplantae</taxon>
        <taxon>Streptophyta</taxon>
        <taxon>Embryophyta</taxon>
        <taxon>Tracheophyta</taxon>
        <taxon>Spermatophyta</taxon>
        <taxon>Magnoliopsida</taxon>
        <taxon>eudicotyledons</taxon>
        <taxon>Gunneridae</taxon>
        <taxon>Pentapetalae</taxon>
        <taxon>rosids</taxon>
        <taxon>fabids</taxon>
        <taxon>Fabales</taxon>
        <taxon>Fabaceae</taxon>
        <taxon>Papilionoideae</taxon>
        <taxon>50 kb inversion clade</taxon>
        <taxon>dalbergioids sensu lato</taxon>
        <taxon>Dalbergieae</taxon>
        <taxon>Pterocarpus clade</taxon>
        <taxon>Stylosanthes</taxon>
    </lineage>
</organism>
<sequence length="141" mass="15220">MADELVLSVIWPNQTGPLAPATSSSEFSGGGESSGDVLSFSTVMAEFPATTALNILAVLSHDNDGDFLLHRRRLLWTMVVADRSCSGGEASFNISLSLFEYLSLSVSSSLSLVLPSRQWRGGFPSCRRRRHSSPSLLSLSR</sequence>
<accession>A0ABU6RPT4</accession>